<dbReference type="Proteomes" id="UP000198535">
    <property type="component" value="Unassembled WGS sequence"/>
</dbReference>
<dbReference type="GO" id="GO:0015677">
    <property type="term" value="P:copper ion import"/>
    <property type="evidence" value="ECO:0007669"/>
    <property type="project" value="TreeGrafter"/>
</dbReference>
<sequence>MKIAILGGTGNIGKGFALRWGQKHEIIIGSRDIDKAEAVAAEYNEVLETHGYKPVITGTDNRTAAEKAEIIVVAIRYNQLAPVMELIYPVISDKVVISVVVPMEKNSCYISPGSNYPRTPIESEEFNTEYFCFSIPEAGSAAQEIFTMIPESTELVAAFHTVPAKKLADLDMELDYDIGVCGNSMHSKELVFGLVRDISNMRPLDIGPLETAGMVESLTPLLINVAARNKMRDVSLKFI</sequence>
<evidence type="ECO:0000256" key="1">
    <source>
        <dbReference type="ARBA" id="ARBA00023002"/>
    </source>
</evidence>
<protein>
    <submittedName>
        <fullName evidence="3">Reduced coenzyme F420:NADP oxidoreductase</fullName>
    </submittedName>
</protein>
<dbReference type="PANTHER" id="PTHR14239:SF0">
    <property type="entry name" value="F420-DEPENDENT NADP REDUCTASE"/>
    <property type="match status" value="1"/>
</dbReference>
<dbReference type="GO" id="GO:0008823">
    <property type="term" value="F:cupric reductase (NADH) activity"/>
    <property type="evidence" value="ECO:0007669"/>
    <property type="project" value="TreeGrafter"/>
</dbReference>
<dbReference type="OrthoDB" id="8635at2157"/>
<dbReference type="InterPro" id="IPR028939">
    <property type="entry name" value="P5C_Rdtase_cat_N"/>
</dbReference>
<evidence type="ECO:0000259" key="2">
    <source>
        <dbReference type="Pfam" id="PF03807"/>
    </source>
</evidence>
<reference evidence="4" key="1">
    <citation type="submission" date="2016-10" db="EMBL/GenBank/DDBJ databases">
        <authorList>
            <person name="Varghese N."/>
            <person name="Submissions S."/>
        </authorList>
    </citation>
    <scope>NUCLEOTIDE SEQUENCE [LARGE SCALE GENOMIC DNA]</scope>
    <source>
        <strain evidence="4">Mob M</strain>
    </source>
</reference>
<dbReference type="EMBL" id="FOUJ01000005">
    <property type="protein sequence ID" value="SFM78128.1"/>
    <property type="molecule type" value="Genomic_DNA"/>
</dbReference>
<dbReference type="GO" id="GO:0052851">
    <property type="term" value="F:ferric-chelate reductase (NADPH) activity"/>
    <property type="evidence" value="ECO:0007669"/>
    <property type="project" value="TreeGrafter"/>
</dbReference>
<feature type="domain" description="Pyrroline-5-carboxylate reductase catalytic N-terminal" evidence="2">
    <location>
        <begin position="2"/>
        <end position="102"/>
    </location>
</feature>
<dbReference type="STRING" id="487685.SAMN04488696_2357"/>
<evidence type="ECO:0000313" key="4">
    <source>
        <dbReference type="Proteomes" id="UP000198535"/>
    </source>
</evidence>
<dbReference type="Gene3D" id="3.40.50.720">
    <property type="entry name" value="NAD(P)-binding Rossmann-like Domain"/>
    <property type="match status" value="1"/>
</dbReference>
<gene>
    <name evidence="3" type="ORF">SAMN04488696_2357</name>
</gene>
<dbReference type="GO" id="GO:0005886">
    <property type="term" value="C:plasma membrane"/>
    <property type="evidence" value="ECO:0007669"/>
    <property type="project" value="TreeGrafter"/>
</dbReference>
<accession>A0A1I4TMY9</accession>
<dbReference type="AlphaFoldDB" id="A0A1I4TMY9"/>
<dbReference type="InterPro" id="IPR051267">
    <property type="entry name" value="STEAP_metalloreductase"/>
</dbReference>
<organism evidence="3 4">
    <name type="scientific">Methanolobus profundi</name>
    <dbReference type="NCBI Taxonomy" id="487685"/>
    <lineage>
        <taxon>Archaea</taxon>
        <taxon>Methanobacteriati</taxon>
        <taxon>Methanobacteriota</taxon>
        <taxon>Stenosarchaea group</taxon>
        <taxon>Methanomicrobia</taxon>
        <taxon>Methanosarcinales</taxon>
        <taxon>Methanosarcinaceae</taxon>
        <taxon>Methanolobus</taxon>
    </lineage>
</organism>
<dbReference type="RefSeq" id="WP_091937150.1">
    <property type="nucleotide sequence ID" value="NZ_FOUJ01000005.1"/>
</dbReference>
<dbReference type="SUPFAM" id="SSF51735">
    <property type="entry name" value="NAD(P)-binding Rossmann-fold domains"/>
    <property type="match status" value="1"/>
</dbReference>
<proteinExistence type="predicted"/>
<dbReference type="InterPro" id="IPR036291">
    <property type="entry name" value="NAD(P)-bd_dom_sf"/>
</dbReference>
<evidence type="ECO:0000313" key="3">
    <source>
        <dbReference type="EMBL" id="SFM78128.1"/>
    </source>
</evidence>
<name>A0A1I4TMY9_9EURY</name>
<dbReference type="PANTHER" id="PTHR14239">
    <property type="entry name" value="DUDULIN-RELATED"/>
    <property type="match status" value="1"/>
</dbReference>
<keyword evidence="1" id="KW-0560">Oxidoreductase</keyword>
<dbReference type="Pfam" id="PF03807">
    <property type="entry name" value="F420_oxidored"/>
    <property type="match status" value="1"/>
</dbReference>
<keyword evidence="4" id="KW-1185">Reference proteome</keyword>